<accession>A0A0H5Q0U8</accession>
<dbReference type="GO" id="GO:0003677">
    <property type="term" value="F:DNA binding"/>
    <property type="evidence" value="ECO:0007669"/>
    <property type="project" value="InterPro"/>
</dbReference>
<dbReference type="GO" id="GO:0000150">
    <property type="term" value="F:DNA strand exchange activity"/>
    <property type="evidence" value="ECO:0007669"/>
    <property type="project" value="InterPro"/>
</dbReference>
<keyword evidence="2" id="KW-0614">Plasmid</keyword>
<reference evidence="2" key="1">
    <citation type="submission" date="2015-06" db="EMBL/GenBank/DDBJ databases">
        <authorList>
            <person name="Joergensen T."/>
        </authorList>
    </citation>
    <scope>NUCLEOTIDE SEQUENCE</scope>
    <source>
        <plasmid evidence="2">pRGRH0447</plasmid>
    </source>
</reference>
<name>A0A0H5Q0U8_9ZZZZ</name>
<geneLocation type="plasmid" evidence="2">
    <name>pRGRH0447</name>
</geneLocation>
<dbReference type="AlphaFoldDB" id="A0A0H5Q0U8"/>
<dbReference type="Pfam" id="PF02796">
    <property type="entry name" value="HTH_7"/>
    <property type="match status" value="1"/>
</dbReference>
<proteinExistence type="predicted"/>
<protein>
    <recommendedName>
        <fullName evidence="1">Resolvase HTH domain-containing protein</fullName>
    </recommendedName>
</protein>
<evidence type="ECO:0000313" key="2">
    <source>
        <dbReference type="EMBL" id="CRY95034.1"/>
    </source>
</evidence>
<dbReference type="EMBL" id="LN853089">
    <property type="protein sequence ID" value="CRY95034.1"/>
    <property type="molecule type" value="Genomic_DNA"/>
</dbReference>
<sequence>MSKISVYGYEGTNEELERELALGLAVLRVWDMPNGKGVYVEFEEKRKGGRPPQFDKEQIKKMRADGNSYGEIATAVGCSKSYVIKVCKG</sequence>
<dbReference type="InterPro" id="IPR006120">
    <property type="entry name" value="Resolvase_HTH_dom"/>
</dbReference>
<evidence type="ECO:0000259" key="1">
    <source>
        <dbReference type="Pfam" id="PF02796"/>
    </source>
</evidence>
<organism evidence="2">
    <name type="scientific">uncultured prokaryote</name>
    <dbReference type="NCBI Taxonomy" id="198431"/>
    <lineage>
        <taxon>unclassified sequences</taxon>
        <taxon>environmental samples</taxon>
    </lineage>
</organism>
<reference evidence="2" key="2">
    <citation type="submission" date="2015-07" db="EMBL/GenBank/DDBJ databases">
        <title>Plasmids, circular viruses and viroids from rat gut.</title>
        <authorList>
            <person name="Jorgensen T.J."/>
            <person name="Hansen M.A."/>
            <person name="Xu Z."/>
            <person name="Tabak M.A."/>
            <person name="Sorensen S.J."/>
            <person name="Hansen L.H."/>
        </authorList>
    </citation>
    <scope>NUCLEOTIDE SEQUENCE</scope>
    <source>
        <plasmid evidence="2">pRGRH0447</plasmid>
    </source>
</reference>
<feature type="domain" description="Resolvase HTH" evidence="1">
    <location>
        <begin position="49"/>
        <end position="81"/>
    </location>
</feature>